<protein>
    <recommendedName>
        <fullName evidence="9">D-lactate dehydrogenase (cytochrome)</fullName>
        <ecNumber evidence="9">1.1.2.4</ecNumber>
    </recommendedName>
</protein>
<evidence type="ECO:0000313" key="12">
    <source>
        <dbReference type="Proteomes" id="UP000568158"/>
    </source>
</evidence>
<sequence>MNRIRPLIIQSVKFSKYSRGFKTYSRVFQDVQIKAKKEEQSNKNDQFKQSQLSKLEDQQRQGQIPLSQFIKGFTVATIFLVGGVLEGYWMGKTPENDRSVIELKDIERSPSYATVAVVNDAIQKIVKIVGEENITISEGEIKSHSADSSKFVLPKEDEEPYCVVYPRSSEQVSNIVKICYDKYIPIVPVSGGTSIEGHYIATRKGISLDLSRMNKLIALHEDDMDVVVQPGMEWTELNEILKPRGLMFGPDPAPGAMIGGIVSTNASGTNAYKFGGAKDNVLALKVVLADGTIIRTKRRSKKSSNGYNLTNLFIGAEGTLGIVVEATLKLHPLPKSEAIALMNFKTIGDATRTVADIVKSGIDCNALEFMDDRQMRAVIEMGSGGDRKWSAHHLLMMKLGGNNKGVVKESIKQVQSLGKKNGGFNFDVATNEADKNAIWQVRKTLLWNSLGWARKIKPNARVMPTDVCVPVSKLPALMSRVMAKMDDANLLATAAGHAGDGNLHILVIYEPEQIEIAHKLVNEMSREAIKLDGTISGEHGIGMSDKREFLEEELGEGTIGAMRSIKYALDKRLIMNPDHIFKIDPAEHRIANE</sequence>
<keyword evidence="4" id="KW-0285">Flavoprotein</keyword>
<comment type="similarity">
    <text evidence="3">Belongs to the FAD-binding oxidoreductase/transferase type 4 family.</text>
</comment>
<dbReference type="InterPro" id="IPR016171">
    <property type="entry name" value="Vanillyl_alc_oxidase_C-sub2"/>
</dbReference>
<keyword evidence="5" id="KW-0274">FAD</keyword>
<gene>
    <name evidence="11" type="ORF">HII12_000048</name>
</gene>
<accession>A0A8H6BRH5</accession>
<dbReference type="GO" id="GO:0071949">
    <property type="term" value="F:FAD binding"/>
    <property type="evidence" value="ECO:0007669"/>
    <property type="project" value="InterPro"/>
</dbReference>
<dbReference type="GO" id="GO:0008720">
    <property type="term" value="F:D-lactate dehydrogenase (NAD+) activity"/>
    <property type="evidence" value="ECO:0007669"/>
    <property type="project" value="TreeGrafter"/>
</dbReference>
<name>A0A8H6BRH5_DEKBR</name>
<dbReference type="Gene3D" id="3.30.70.2740">
    <property type="match status" value="1"/>
</dbReference>
<dbReference type="AlphaFoldDB" id="A0A8H6BRH5"/>
<dbReference type="PANTHER" id="PTHR11748">
    <property type="entry name" value="D-LACTATE DEHYDROGENASE"/>
    <property type="match status" value="1"/>
</dbReference>
<evidence type="ECO:0000259" key="10">
    <source>
        <dbReference type="PROSITE" id="PS51387"/>
    </source>
</evidence>
<dbReference type="GO" id="GO:0005739">
    <property type="term" value="C:mitochondrion"/>
    <property type="evidence" value="ECO:0007669"/>
    <property type="project" value="UniProtKB-SubCell"/>
</dbReference>
<dbReference type="PROSITE" id="PS51387">
    <property type="entry name" value="FAD_PCMH"/>
    <property type="match status" value="1"/>
</dbReference>
<dbReference type="EMBL" id="JABCYN010000001">
    <property type="protein sequence ID" value="KAF6016307.1"/>
    <property type="molecule type" value="Genomic_DNA"/>
</dbReference>
<keyword evidence="6" id="KW-0809">Transit peptide</keyword>
<dbReference type="Gene3D" id="3.30.465.10">
    <property type="match status" value="1"/>
</dbReference>
<comment type="subcellular location">
    <subcellularLocation>
        <location evidence="2">Mitochondrion</location>
    </subcellularLocation>
</comment>
<dbReference type="InterPro" id="IPR036318">
    <property type="entry name" value="FAD-bd_PCMH-like_sf"/>
</dbReference>
<dbReference type="InterPro" id="IPR016166">
    <property type="entry name" value="FAD-bd_PCMH"/>
</dbReference>
<dbReference type="PANTHER" id="PTHR11748:SF111">
    <property type="entry name" value="D-LACTATE DEHYDROGENASE, MITOCHONDRIAL-RELATED"/>
    <property type="match status" value="1"/>
</dbReference>
<comment type="cofactor">
    <cofactor evidence="1">
        <name>FAD</name>
        <dbReference type="ChEBI" id="CHEBI:57692"/>
    </cofactor>
</comment>
<dbReference type="SUPFAM" id="SSF56176">
    <property type="entry name" value="FAD-binding/transporter-associated domain-like"/>
    <property type="match status" value="1"/>
</dbReference>
<evidence type="ECO:0000256" key="4">
    <source>
        <dbReference type="ARBA" id="ARBA00022630"/>
    </source>
</evidence>
<evidence type="ECO:0000256" key="8">
    <source>
        <dbReference type="ARBA" id="ARBA00023128"/>
    </source>
</evidence>
<evidence type="ECO:0000256" key="6">
    <source>
        <dbReference type="ARBA" id="ARBA00022946"/>
    </source>
</evidence>
<dbReference type="Pfam" id="PF01565">
    <property type="entry name" value="FAD_binding_4"/>
    <property type="match status" value="1"/>
</dbReference>
<proteinExistence type="inferred from homology"/>
<dbReference type="Gene3D" id="1.10.45.10">
    <property type="entry name" value="Vanillyl-alcohol Oxidase, Chain A, domain 4"/>
    <property type="match status" value="1"/>
</dbReference>
<dbReference type="InterPro" id="IPR006094">
    <property type="entry name" value="Oxid_FAD_bind_N"/>
</dbReference>
<organism evidence="11 12">
    <name type="scientific">Dekkera bruxellensis</name>
    <name type="common">Brettanomyces custersii</name>
    <dbReference type="NCBI Taxonomy" id="5007"/>
    <lineage>
        <taxon>Eukaryota</taxon>
        <taxon>Fungi</taxon>
        <taxon>Dikarya</taxon>
        <taxon>Ascomycota</taxon>
        <taxon>Saccharomycotina</taxon>
        <taxon>Pichiomycetes</taxon>
        <taxon>Pichiales</taxon>
        <taxon>Pichiaceae</taxon>
        <taxon>Brettanomyces</taxon>
    </lineage>
</organism>
<dbReference type="InterPro" id="IPR016169">
    <property type="entry name" value="FAD-bd_PCMH_sub2"/>
</dbReference>
<dbReference type="FunFam" id="3.30.70.2740:FF:000001">
    <property type="entry name" value="D-lactate dehydrogenase mitochondrial"/>
    <property type="match status" value="1"/>
</dbReference>
<evidence type="ECO:0000256" key="1">
    <source>
        <dbReference type="ARBA" id="ARBA00001974"/>
    </source>
</evidence>
<dbReference type="InterPro" id="IPR004113">
    <property type="entry name" value="FAD-bd_oxidored_4_C"/>
</dbReference>
<dbReference type="SUPFAM" id="SSF55103">
    <property type="entry name" value="FAD-linked oxidases, C-terminal domain"/>
    <property type="match status" value="1"/>
</dbReference>
<dbReference type="GO" id="GO:0004458">
    <property type="term" value="F:D-lactate dehydrogenase (cytochrome) activity"/>
    <property type="evidence" value="ECO:0007669"/>
    <property type="project" value="UniProtKB-EC"/>
</dbReference>
<dbReference type="InterPro" id="IPR016164">
    <property type="entry name" value="FAD-linked_Oxase-like_C"/>
</dbReference>
<evidence type="ECO:0000256" key="3">
    <source>
        <dbReference type="ARBA" id="ARBA00008000"/>
    </source>
</evidence>
<feature type="domain" description="FAD-binding PCMH-type" evidence="10">
    <location>
        <begin position="156"/>
        <end position="333"/>
    </location>
</feature>
<evidence type="ECO:0000256" key="5">
    <source>
        <dbReference type="ARBA" id="ARBA00022827"/>
    </source>
</evidence>
<dbReference type="Pfam" id="PF02913">
    <property type="entry name" value="FAD-oxidase_C"/>
    <property type="match status" value="1"/>
</dbReference>
<dbReference type="Proteomes" id="UP000568158">
    <property type="component" value="Unassembled WGS sequence"/>
</dbReference>
<dbReference type="GO" id="GO:1903457">
    <property type="term" value="P:lactate catabolic process"/>
    <property type="evidence" value="ECO:0007669"/>
    <property type="project" value="TreeGrafter"/>
</dbReference>
<evidence type="ECO:0000256" key="7">
    <source>
        <dbReference type="ARBA" id="ARBA00023002"/>
    </source>
</evidence>
<evidence type="ECO:0000256" key="2">
    <source>
        <dbReference type="ARBA" id="ARBA00004173"/>
    </source>
</evidence>
<evidence type="ECO:0000256" key="9">
    <source>
        <dbReference type="ARBA" id="ARBA00038897"/>
    </source>
</evidence>
<keyword evidence="7" id="KW-0560">Oxidoreductase</keyword>
<evidence type="ECO:0000313" key="11">
    <source>
        <dbReference type="EMBL" id="KAF6016307.1"/>
    </source>
</evidence>
<comment type="caution">
    <text evidence="11">The sequence shown here is derived from an EMBL/GenBank/DDBJ whole genome shotgun (WGS) entry which is preliminary data.</text>
</comment>
<keyword evidence="8" id="KW-0496">Mitochondrion</keyword>
<dbReference type="EC" id="1.1.2.4" evidence="9"/>
<reference evidence="11 12" key="1">
    <citation type="journal article" date="2020" name="Appl. Microbiol. Biotechnol.">
        <title>Targeted gene deletion in Brettanomyces bruxellensis with an expression-free CRISPR-Cas9 system.</title>
        <authorList>
            <person name="Varela C."/>
            <person name="Bartel C."/>
            <person name="Onetto C."/>
            <person name="Borneman A."/>
        </authorList>
    </citation>
    <scope>NUCLEOTIDE SEQUENCE [LARGE SCALE GENOMIC DNA]</scope>
    <source>
        <strain evidence="11 12">AWRI1613</strain>
    </source>
</reference>
<dbReference type="FunFam" id="3.30.465.10:FF:000014">
    <property type="entry name" value="D-lactate dehydrogenase (Cytochrome), putative"/>
    <property type="match status" value="1"/>
</dbReference>